<dbReference type="InterPro" id="IPR002478">
    <property type="entry name" value="PUA"/>
</dbReference>
<evidence type="ECO:0000256" key="3">
    <source>
        <dbReference type="ARBA" id="ARBA00022552"/>
    </source>
</evidence>
<evidence type="ECO:0000256" key="1">
    <source>
        <dbReference type="ARBA" id="ARBA00004496"/>
    </source>
</evidence>
<protein>
    <submittedName>
        <fullName evidence="10">23S rRNA (Cytosine1962-C5)-methyltransferase</fullName>
    </submittedName>
</protein>
<keyword evidence="4 10" id="KW-0489">Methyltransferase</keyword>
<dbReference type="SUPFAM" id="SSF53335">
    <property type="entry name" value="S-adenosyl-L-methionine-dependent methyltransferases"/>
    <property type="match status" value="1"/>
</dbReference>
<comment type="subcellular location">
    <subcellularLocation>
        <location evidence="1">Cytoplasm</location>
    </subcellularLocation>
</comment>
<feature type="domain" description="PUA" evidence="9">
    <location>
        <begin position="5"/>
        <end position="90"/>
    </location>
</feature>
<dbReference type="InterPro" id="IPR029063">
    <property type="entry name" value="SAM-dependent_MTases_sf"/>
</dbReference>
<dbReference type="Gene3D" id="3.30.750.80">
    <property type="entry name" value="RNA methyltransferase domain (HRMD) like"/>
    <property type="match status" value="1"/>
</dbReference>
<dbReference type="GO" id="GO:0005737">
    <property type="term" value="C:cytoplasm"/>
    <property type="evidence" value="ECO:0007669"/>
    <property type="project" value="UniProtKB-SubCell"/>
</dbReference>
<dbReference type="Gene3D" id="2.30.130.10">
    <property type="entry name" value="PUA domain"/>
    <property type="match status" value="1"/>
</dbReference>
<dbReference type="InterPro" id="IPR019614">
    <property type="entry name" value="SAM-dep_methyl-trfase"/>
</dbReference>
<evidence type="ECO:0000313" key="11">
    <source>
        <dbReference type="Proteomes" id="UP000295788"/>
    </source>
</evidence>
<dbReference type="InterPro" id="IPR036974">
    <property type="entry name" value="PUA_sf"/>
</dbReference>
<evidence type="ECO:0000256" key="8">
    <source>
        <dbReference type="ARBA" id="ARBA00038091"/>
    </source>
</evidence>
<accession>A0A4R3KCB4</accession>
<keyword evidence="6" id="KW-0949">S-adenosyl-L-methionine</keyword>
<dbReference type="Pfam" id="PF17785">
    <property type="entry name" value="PUA_3"/>
    <property type="match status" value="1"/>
</dbReference>
<comment type="similarity">
    <text evidence="8">Belongs to the methyltransferase superfamily. RlmI family.</text>
</comment>
<dbReference type="PANTHER" id="PTHR42873:SF1">
    <property type="entry name" value="S-ADENOSYLMETHIONINE-DEPENDENT METHYLTRANSFERASE DOMAIN-CONTAINING PROTEIN"/>
    <property type="match status" value="1"/>
</dbReference>
<keyword evidence="3" id="KW-0698">rRNA processing</keyword>
<dbReference type="Gene3D" id="3.40.50.150">
    <property type="entry name" value="Vaccinia Virus protein VP39"/>
    <property type="match status" value="1"/>
</dbReference>
<dbReference type="InterPro" id="IPR015947">
    <property type="entry name" value="PUA-like_sf"/>
</dbReference>
<dbReference type="InterPro" id="IPR041532">
    <property type="entry name" value="RlmI-like_PUA"/>
</dbReference>
<dbReference type="GO" id="GO:0008168">
    <property type="term" value="F:methyltransferase activity"/>
    <property type="evidence" value="ECO:0007669"/>
    <property type="project" value="UniProtKB-KW"/>
</dbReference>
<dbReference type="CDD" id="cd02440">
    <property type="entry name" value="AdoMet_MTases"/>
    <property type="match status" value="1"/>
</dbReference>
<comment type="caution">
    <text evidence="10">The sequence shown here is derived from an EMBL/GenBank/DDBJ whole genome shotgun (WGS) entry which is preliminary data.</text>
</comment>
<dbReference type="CDD" id="cd11572">
    <property type="entry name" value="RlmI_M_like"/>
    <property type="match status" value="1"/>
</dbReference>
<dbReference type="EMBL" id="SMAB01000016">
    <property type="protein sequence ID" value="TCS80603.1"/>
    <property type="molecule type" value="Genomic_DNA"/>
</dbReference>
<keyword evidence="5 10" id="KW-0808">Transferase</keyword>
<evidence type="ECO:0000256" key="4">
    <source>
        <dbReference type="ARBA" id="ARBA00022603"/>
    </source>
</evidence>
<dbReference type="PROSITE" id="PS50890">
    <property type="entry name" value="PUA"/>
    <property type="match status" value="1"/>
</dbReference>
<sequence>MKYNTKLFLQRKRRKRLEQGHPWVFQSEVERIEGELSQGQIVQIVNHQGVFLALGYANPKSQIIARVLSYHPDEMVDASFFIRRIQQAKEYRHRFLPGVKSYRAIYGEADFLPGLIVDKYEDYLVVQILSYGMERLKPYILEGLLTVFKPKGIYLRNDVPVRELEGLQQETGIWYGEVPRHVEITENNLHILVDVYEGQKTGYFFDQRENRAALKPLMRGWGEKGTEGAEVLDCFSHTGGFAIHAAHYGAKEVTAVDISELAIETAKRNAELNGLEDRIQFEVANVFDFLREKEKEGRQYDVVILDPPAFAKSRSAVKGAYRGYKEINLRGMKLLREGGFLITASCSYHMTPDLFVQMVQDAASDAHKILRPVTFVGAGKDHPEIAGVDEGHYLKFAIYEVRSRG</sequence>
<dbReference type="CDD" id="cd21153">
    <property type="entry name" value="PUA_RlmI"/>
    <property type="match status" value="1"/>
</dbReference>
<proteinExistence type="inferred from homology"/>
<organism evidence="10 11">
    <name type="scientific">Tepidibacillus fermentans</name>
    <dbReference type="NCBI Taxonomy" id="1281767"/>
    <lineage>
        <taxon>Bacteria</taxon>
        <taxon>Bacillati</taxon>
        <taxon>Bacillota</taxon>
        <taxon>Bacilli</taxon>
        <taxon>Bacillales</taxon>
        <taxon>Bacillaceae</taxon>
        <taxon>Tepidibacillus</taxon>
    </lineage>
</organism>
<evidence type="ECO:0000256" key="6">
    <source>
        <dbReference type="ARBA" id="ARBA00022691"/>
    </source>
</evidence>
<evidence type="ECO:0000259" key="9">
    <source>
        <dbReference type="SMART" id="SM00359"/>
    </source>
</evidence>
<dbReference type="OrthoDB" id="9805492at2"/>
<dbReference type="AlphaFoldDB" id="A0A4R3KCB4"/>
<dbReference type="GO" id="GO:0032259">
    <property type="term" value="P:methylation"/>
    <property type="evidence" value="ECO:0007669"/>
    <property type="project" value="UniProtKB-KW"/>
</dbReference>
<evidence type="ECO:0000256" key="5">
    <source>
        <dbReference type="ARBA" id="ARBA00022679"/>
    </source>
</evidence>
<gene>
    <name evidence="10" type="ORF">EDD72_11623</name>
</gene>
<evidence type="ECO:0000256" key="2">
    <source>
        <dbReference type="ARBA" id="ARBA00022490"/>
    </source>
</evidence>
<dbReference type="Pfam" id="PF10672">
    <property type="entry name" value="Methyltrans_SAM"/>
    <property type="match status" value="1"/>
</dbReference>
<dbReference type="GO" id="GO:0006364">
    <property type="term" value="P:rRNA processing"/>
    <property type="evidence" value="ECO:0007669"/>
    <property type="project" value="UniProtKB-KW"/>
</dbReference>
<dbReference type="PANTHER" id="PTHR42873">
    <property type="entry name" value="RIBOSOMAL RNA LARGE SUBUNIT METHYLTRANSFERASE"/>
    <property type="match status" value="1"/>
</dbReference>
<evidence type="ECO:0000256" key="7">
    <source>
        <dbReference type="ARBA" id="ARBA00022884"/>
    </source>
</evidence>
<reference evidence="10 11" key="1">
    <citation type="submission" date="2019-03" db="EMBL/GenBank/DDBJ databases">
        <title>Genomic Encyclopedia of Type Strains, Phase IV (KMG-IV): sequencing the most valuable type-strain genomes for metagenomic binning, comparative biology and taxonomic classification.</title>
        <authorList>
            <person name="Goeker M."/>
        </authorList>
    </citation>
    <scope>NUCLEOTIDE SEQUENCE [LARGE SCALE GENOMIC DNA]</scope>
    <source>
        <strain evidence="10 11">DSM 23802</strain>
    </source>
</reference>
<evidence type="ECO:0000313" key="10">
    <source>
        <dbReference type="EMBL" id="TCS80603.1"/>
    </source>
</evidence>
<dbReference type="Proteomes" id="UP000295788">
    <property type="component" value="Unassembled WGS sequence"/>
</dbReference>
<dbReference type="SMART" id="SM00359">
    <property type="entry name" value="PUA"/>
    <property type="match status" value="1"/>
</dbReference>
<dbReference type="GO" id="GO:0003723">
    <property type="term" value="F:RNA binding"/>
    <property type="evidence" value="ECO:0007669"/>
    <property type="project" value="UniProtKB-KW"/>
</dbReference>
<keyword evidence="2" id="KW-0963">Cytoplasm</keyword>
<name>A0A4R3KCB4_9BACI</name>
<dbReference type="SUPFAM" id="SSF88697">
    <property type="entry name" value="PUA domain-like"/>
    <property type="match status" value="1"/>
</dbReference>
<keyword evidence="11" id="KW-1185">Reference proteome</keyword>
<keyword evidence="7" id="KW-0694">RNA-binding</keyword>